<feature type="region of interest" description="Disordered" evidence="1">
    <location>
        <begin position="1"/>
        <end position="325"/>
    </location>
</feature>
<proteinExistence type="predicted"/>
<feature type="compositionally biased region" description="Polar residues" evidence="1">
    <location>
        <begin position="125"/>
        <end position="141"/>
    </location>
</feature>
<evidence type="ECO:0008006" key="5">
    <source>
        <dbReference type="Google" id="ProtNLM"/>
    </source>
</evidence>
<protein>
    <recommendedName>
        <fullName evidence="5">Yip1 domain-containing protein</fullName>
    </recommendedName>
</protein>
<keyword evidence="4" id="KW-1185">Reference proteome</keyword>
<dbReference type="RefSeq" id="WP_208810568.1">
    <property type="nucleotide sequence ID" value="NZ_WVUH01000002.1"/>
</dbReference>
<feature type="compositionally biased region" description="Basic and acidic residues" evidence="1">
    <location>
        <begin position="71"/>
        <end position="89"/>
    </location>
</feature>
<evidence type="ECO:0000313" key="3">
    <source>
        <dbReference type="EMBL" id="MBO4204484.1"/>
    </source>
</evidence>
<organism evidence="3 4">
    <name type="scientific">Micromonospora echinofusca</name>
    <dbReference type="NCBI Taxonomy" id="47858"/>
    <lineage>
        <taxon>Bacteria</taxon>
        <taxon>Bacillati</taxon>
        <taxon>Actinomycetota</taxon>
        <taxon>Actinomycetes</taxon>
        <taxon>Micromonosporales</taxon>
        <taxon>Micromonosporaceae</taxon>
        <taxon>Micromonospora</taxon>
    </lineage>
</organism>
<evidence type="ECO:0000256" key="1">
    <source>
        <dbReference type="SAM" id="MobiDB-lite"/>
    </source>
</evidence>
<comment type="caution">
    <text evidence="3">The sequence shown here is derived from an EMBL/GenBank/DDBJ whole genome shotgun (WGS) entry which is preliminary data.</text>
</comment>
<gene>
    <name evidence="3" type="ORF">GSF22_00415</name>
</gene>
<feature type="compositionally biased region" description="Basic and acidic residues" evidence="1">
    <location>
        <begin position="196"/>
        <end position="211"/>
    </location>
</feature>
<keyword evidence="2" id="KW-0472">Membrane</keyword>
<evidence type="ECO:0000313" key="4">
    <source>
        <dbReference type="Proteomes" id="UP000823521"/>
    </source>
</evidence>
<keyword evidence="2" id="KW-0812">Transmembrane</keyword>
<feature type="non-terminal residue" evidence="3">
    <location>
        <position position="1"/>
    </location>
</feature>
<dbReference type="EMBL" id="WVUH01000002">
    <property type="protein sequence ID" value="MBO4204484.1"/>
    <property type="molecule type" value="Genomic_DNA"/>
</dbReference>
<feature type="transmembrane region" description="Helical" evidence="2">
    <location>
        <begin position="329"/>
        <end position="352"/>
    </location>
</feature>
<feature type="transmembrane region" description="Helical" evidence="2">
    <location>
        <begin position="412"/>
        <end position="434"/>
    </location>
</feature>
<dbReference type="Proteomes" id="UP000823521">
    <property type="component" value="Unassembled WGS sequence"/>
</dbReference>
<name>A0ABS3VJ97_MICEH</name>
<accession>A0ABS3VJ97</accession>
<evidence type="ECO:0000256" key="2">
    <source>
        <dbReference type="SAM" id="Phobius"/>
    </source>
</evidence>
<sequence length="440" mass="45794">RYPAPDPAGRYPTSDPTDRYHRPGAGYGTTPSRRRAVERGQRAPADGYLPSWASGADTAGRAAGPGSSRADGVDGRPRATDRAADRATDRAGSAPEAGWWQRHGPDWADSDPTEEAPGWFDKGSTRLTAETTDGWQNVSGTTGWGGPSTAPGGRRADHTAEWRIAARHAGHLPSSGEAEPGSSTSDGWEAPTPVDWQDRTSGDGRWDRHPDTGPWRDGTGPAGRYDDSDGRLVPWSDRTDTFWSGTRLAGDDPRWMATPASAPRSPVVSWPLPEEPPAPEAVSGVPGRAGPVVAPERSTRPGPRPASGSSGGGRRGTPEPSDEEPTGGVLAAVLYTVACYLLPVVLLVGWLFTLDARVPTGCVTDVTGGGCASPRAFAVESMLGGAQQFGLALLTSLLTAVVLRWLSTGWRAGSVGLAAAVVGGGISTLLYSAISGQPLG</sequence>
<reference evidence="3 4" key="1">
    <citation type="submission" date="2019-12" db="EMBL/GenBank/DDBJ databases">
        <title>Whole genome sequencing of endophytic Actinobacterium Micromonospora sp. MPMI6T.</title>
        <authorList>
            <person name="Evv R."/>
            <person name="Podile A.R."/>
        </authorList>
    </citation>
    <scope>NUCLEOTIDE SEQUENCE [LARGE SCALE GENOMIC DNA]</scope>
    <source>
        <strain evidence="3 4">MPMI6</strain>
    </source>
</reference>
<feature type="compositionally biased region" description="Low complexity" evidence="1">
    <location>
        <begin position="59"/>
        <end position="70"/>
    </location>
</feature>
<keyword evidence="2" id="KW-1133">Transmembrane helix</keyword>
<feature type="transmembrane region" description="Helical" evidence="2">
    <location>
        <begin position="389"/>
        <end position="406"/>
    </location>
</feature>